<sequence length="222" mass="25063">MRTLIILTALVLGGCQHSKPIEVFPPKPDLPYRAWYIGLGAPDYMEAWVEQVDLTDVNDLMYEDVFGGIASTRTPPDNKGDPRGWPERPGPGSSFPMSGIDLPEKITVRWQSLAEPEAYRASIDIPQWVRDEMRAERRVFCRYDNDYVYQYRKFIAIGVAPGGIAKFWLLGTCLEPLEIGRVEGEINPVGPYNGESNGEFYRPPSPNAQHYIDTHGIPFGSW</sequence>
<dbReference type="OrthoDB" id="6993804at2"/>
<dbReference type="Proteomes" id="UP000243451">
    <property type="component" value="Unassembled WGS sequence"/>
</dbReference>
<dbReference type="InterPro" id="IPR021326">
    <property type="entry name" value="DUF2931"/>
</dbReference>
<comment type="caution">
    <text evidence="2">The sequence shown here is derived from an EMBL/GenBank/DDBJ whole genome shotgun (WGS) entry which is preliminary data.</text>
</comment>
<evidence type="ECO:0000313" key="2">
    <source>
        <dbReference type="EMBL" id="POB01543.1"/>
    </source>
</evidence>
<proteinExistence type="predicted"/>
<evidence type="ECO:0000313" key="3">
    <source>
        <dbReference type="Proteomes" id="UP000243451"/>
    </source>
</evidence>
<protein>
    <recommendedName>
        <fullName evidence="4">DUF2931 family protein</fullName>
    </recommendedName>
</protein>
<gene>
    <name evidence="2" type="ORF">C1949_16135</name>
</gene>
<dbReference type="EMBL" id="PPSK01000019">
    <property type="protein sequence ID" value="POB01543.1"/>
    <property type="molecule type" value="Genomic_DNA"/>
</dbReference>
<dbReference type="Pfam" id="PF11153">
    <property type="entry name" value="DUF2931"/>
    <property type="match status" value="1"/>
</dbReference>
<dbReference type="AlphaFoldDB" id="A0A2P4ERY7"/>
<keyword evidence="3" id="KW-1185">Reference proteome</keyword>
<organism evidence="2 3">
    <name type="scientific">Halopseudomonas oceani</name>
    <dbReference type="NCBI Taxonomy" id="1708783"/>
    <lineage>
        <taxon>Bacteria</taxon>
        <taxon>Pseudomonadati</taxon>
        <taxon>Pseudomonadota</taxon>
        <taxon>Gammaproteobacteria</taxon>
        <taxon>Pseudomonadales</taxon>
        <taxon>Pseudomonadaceae</taxon>
        <taxon>Halopseudomonas</taxon>
    </lineage>
</organism>
<name>A0A2P4ERY7_9GAMM</name>
<evidence type="ECO:0000256" key="1">
    <source>
        <dbReference type="SAM" id="MobiDB-lite"/>
    </source>
</evidence>
<feature type="region of interest" description="Disordered" evidence="1">
    <location>
        <begin position="68"/>
        <end position="96"/>
    </location>
</feature>
<accession>A0A2P4ERY7</accession>
<evidence type="ECO:0008006" key="4">
    <source>
        <dbReference type="Google" id="ProtNLM"/>
    </source>
</evidence>
<feature type="compositionally biased region" description="Basic and acidic residues" evidence="1">
    <location>
        <begin position="76"/>
        <end position="86"/>
    </location>
</feature>
<dbReference type="PROSITE" id="PS51257">
    <property type="entry name" value="PROKAR_LIPOPROTEIN"/>
    <property type="match status" value="1"/>
</dbReference>
<reference evidence="2 3" key="1">
    <citation type="submission" date="2018-01" db="EMBL/GenBank/DDBJ databases">
        <title>Draft genome of the type strain Pseudomonas oceani DSM 100277 isolated from the deep water in Okinawa trough, northwestern Pacific Ocean.</title>
        <authorList>
            <person name="Gomila M."/>
            <person name="Mulet M."/>
            <person name="Garcia-Valdes E."/>
            <person name="Lalucat J."/>
        </authorList>
    </citation>
    <scope>NUCLEOTIDE SEQUENCE [LARGE SCALE GENOMIC DNA]</scope>
    <source>
        <strain evidence="2 3">DSM 100277</strain>
    </source>
</reference>